<gene>
    <name evidence="2" type="ORF">N7539_007890</name>
</gene>
<name>A0A9X0BNP8_9EURO</name>
<organism evidence="2 3">
    <name type="scientific">Penicillium diatomitis</name>
    <dbReference type="NCBI Taxonomy" id="2819901"/>
    <lineage>
        <taxon>Eukaryota</taxon>
        <taxon>Fungi</taxon>
        <taxon>Dikarya</taxon>
        <taxon>Ascomycota</taxon>
        <taxon>Pezizomycotina</taxon>
        <taxon>Eurotiomycetes</taxon>
        <taxon>Eurotiomycetidae</taxon>
        <taxon>Eurotiales</taxon>
        <taxon>Aspergillaceae</taxon>
        <taxon>Penicillium</taxon>
    </lineage>
</organism>
<reference evidence="2" key="1">
    <citation type="submission" date="2022-12" db="EMBL/GenBank/DDBJ databases">
        <authorList>
            <person name="Petersen C."/>
        </authorList>
    </citation>
    <scope>NUCLEOTIDE SEQUENCE</scope>
    <source>
        <strain evidence="2">IBT 30728</strain>
    </source>
</reference>
<evidence type="ECO:0000313" key="3">
    <source>
        <dbReference type="Proteomes" id="UP001148312"/>
    </source>
</evidence>
<feature type="compositionally biased region" description="Polar residues" evidence="1">
    <location>
        <begin position="258"/>
        <end position="275"/>
    </location>
</feature>
<accession>A0A9X0BNP8</accession>
<dbReference type="AlphaFoldDB" id="A0A9X0BNP8"/>
<evidence type="ECO:0000313" key="2">
    <source>
        <dbReference type="EMBL" id="KAJ5475603.1"/>
    </source>
</evidence>
<proteinExistence type="predicted"/>
<feature type="region of interest" description="Disordered" evidence="1">
    <location>
        <begin position="258"/>
        <end position="280"/>
    </location>
</feature>
<dbReference type="EMBL" id="JAPWDQ010000011">
    <property type="protein sequence ID" value="KAJ5475603.1"/>
    <property type="molecule type" value="Genomic_DNA"/>
</dbReference>
<sequence>MSSRNSSQLPGVDDSQVGISDLEGPQYPWSTHSHHVPREPDNTTTLASQSSLVHTSNISPSADYLTNDEASHADEPVPLSLNEQQNNLEPTTAQHTSAPPEFTPSCKFSGQCSLVPSPDGVKYYRKVVSHIFGRNKSSTQKIPDSVWIYYCRKHYQRSLYRADKWPFTQCELLLQTLARMESWGGVQSFELRLRAREVRRVDGETPTPAPIGSGRRHPRAAPAPVPGWLQQELGDHKSFDEIRRLVQRIHGYLRGVQQAEQVQRSSRNTASQTQRVNKESRVTAYRERFQSAVRFPDVELIPTFFVEESTESQATETRDVSEEAE</sequence>
<keyword evidence="3" id="KW-1185">Reference proteome</keyword>
<dbReference type="Proteomes" id="UP001148312">
    <property type="component" value="Unassembled WGS sequence"/>
</dbReference>
<comment type="caution">
    <text evidence="2">The sequence shown here is derived from an EMBL/GenBank/DDBJ whole genome shotgun (WGS) entry which is preliminary data.</text>
</comment>
<dbReference type="RefSeq" id="XP_056787356.1">
    <property type="nucleotide sequence ID" value="XM_056937491.1"/>
</dbReference>
<feature type="region of interest" description="Disordered" evidence="1">
    <location>
        <begin position="1"/>
        <end position="74"/>
    </location>
</feature>
<feature type="region of interest" description="Disordered" evidence="1">
    <location>
        <begin position="201"/>
        <end position="223"/>
    </location>
</feature>
<feature type="compositionally biased region" description="Polar residues" evidence="1">
    <location>
        <begin position="42"/>
        <end position="60"/>
    </location>
</feature>
<reference evidence="2" key="2">
    <citation type="journal article" date="2023" name="IMA Fungus">
        <title>Comparative genomic study of the Penicillium genus elucidates a diverse pangenome and 15 lateral gene transfer events.</title>
        <authorList>
            <person name="Petersen C."/>
            <person name="Sorensen T."/>
            <person name="Nielsen M.R."/>
            <person name="Sondergaard T.E."/>
            <person name="Sorensen J.L."/>
            <person name="Fitzpatrick D.A."/>
            <person name="Frisvad J.C."/>
            <person name="Nielsen K.L."/>
        </authorList>
    </citation>
    <scope>NUCLEOTIDE SEQUENCE</scope>
    <source>
        <strain evidence="2">IBT 30728</strain>
    </source>
</reference>
<protein>
    <submittedName>
        <fullName evidence="2">Uncharacterized protein</fullName>
    </submittedName>
</protein>
<evidence type="ECO:0000256" key="1">
    <source>
        <dbReference type="SAM" id="MobiDB-lite"/>
    </source>
</evidence>
<dbReference type="GeneID" id="81627740"/>